<reference evidence="2" key="1">
    <citation type="submission" date="2017-11" db="EMBL/GenBank/DDBJ databases">
        <authorList>
            <person name="Jian Z."/>
        </authorList>
    </citation>
    <scope>NUCLEOTIDE SEQUENCE</scope>
    <source>
        <strain evidence="2">YC</strain>
    </source>
</reference>
<dbReference type="Pfam" id="PF01425">
    <property type="entry name" value="Amidase"/>
    <property type="match status" value="1"/>
</dbReference>
<evidence type="ECO:0000313" key="3">
    <source>
        <dbReference type="Proteomes" id="UP000663075"/>
    </source>
</evidence>
<dbReference type="Proteomes" id="UP000663075">
    <property type="component" value="Chromosome"/>
</dbReference>
<dbReference type="AlphaFoldDB" id="A0A974WKL5"/>
<gene>
    <name evidence="2" type="ORF">CU086_00530</name>
</gene>
<accession>A0A974WKL5</accession>
<feature type="domain" description="Amidase" evidence="1">
    <location>
        <begin position="24"/>
        <end position="464"/>
    </location>
</feature>
<dbReference type="EMBL" id="CP024850">
    <property type="protein sequence ID" value="QSF25314.1"/>
    <property type="molecule type" value="Genomic_DNA"/>
</dbReference>
<sequence>MLLKYFYLIYNKKINCFELSKYILKKIENIYNKNIFINLNYDFIFNQCFYSENLIKFKKNNILTGIPVIYKDAFNSKILKTTYGSRILKNYYSPYNSTVVNRLKNLGLINFGKTNMDEFCTGSNCFNYYYGISKNPINLYFTSGGSSGGSSYLVFKNLIPVSIGTDTGGSIKEPSLFNNLIGFKPTYGRISRYGIFSYSSSLDNVGFICKNIIDLSIFLNSLFNFDIKDSTTFNFSKEDFTRYLNKNWILYKKNIKVFFGLFIGISKDFFSSIIDYEIKSNLENIITIFEYLGAKIIFVCLYFYKFFCSIYQFISSSELYSNISKYDNFLYNNFNFINYFKKKKFLFFSNEIKNKFFLGNYILSSNNNKKFFLYSKKLRKILFEFLKKIFNICDIIIIPIVSKIILNPLKNINNFYNYIDFYSSISNVLGLPCATIPTGFYFKNKFKIPLGIQIISNHFKEAKLIQIINELSNYINF</sequence>
<dbReference type="InterPro" id="IPR023631">
    <property type="entry name" value="Amidase_dom"/>
</dbReference>
<dbReference type="Gene3D" id="3.90.1300.10">
    <property type="entry name" value="Amidase signature (AS) domain"/>
    <property type="match status" value="1"/>
</dbReference>
<dbReference type="PANTHER" id="PTHR11895:SF151">
    <property type="entry name" value="GLUTAMYL-TRNA(GLN) AMIDOTRANSFERASE SUBUNIT A"/>
    <property type="match status" value="1"/>
</dbReference>
<dbReference type="InterPro" id="IPR000120">
    <property type="entry name" value="Amidase"/>
</dbReference>
<dbReference type="InterPro" id="IPR036928">
    <property type="entry name" value="AS_sf"/>
</dbReference>
<dbReference type="PANTHER" id="PTHR11895">
    <property type="entry name" value="TRANSAMIDASE"/>
    <property type="match status" value="1"/>
</dbReference>
<organism evidence="2 3">
    <name type="scientific">Candidatus Nasuia deltocephalincola</name>
    <dbReference type="NCBI Taxonomy" id="1160784"/>
    <lineage>
        <taxon>Bacteria</taxon>
        <taxon>Pseudomonadati</taxon>
        <taxon>Pseudomonadota</taxon>
        <taxon>Betaproteobacteria</taxon>
        <taxon>Candidatus Nasuia</taxon>
    </lineage>
</organism>
<dbReference type="SUPFAM" id="SSF75304">
    <property type="entry name" value="Amidase signature (AS) enzymes"/>
    <property type="match status" value="1"/>
</dbReference>
<keyword evidence="3" id="KW-1185">Reference proteome</keyword>
<name>A0A974WKL5_9PROT</name>
<protein>
    <submittedName>
        <fullName evidence="2">Asp-tRNA(Asn)/Glu-tRNA(Gln) amidotransferase subunit GatA</fullName>
    </submittedName>
</protein>
<proteinExistence type="predicted"/>
<dbReference type="GO" id="GO:0003824">
    <property type="term" value="F:catalytic activity"/>
    <property type="evidence" value="ECO:0007669"/>
    <property type="project" value="InterPro"/>
</dbReference>
<evidence type="ECO:0000313" key="2">
    <source>
        <dbReference type="EMBL" id="QSF25314.1"/>
    </source>
</evidence>
<evidence type="ECO:0000259" key="1">
    <source>
        <dbReference type="Pfam" id="PF01425"/>
    </source>
</evidence>